<evidence type="ECO:0000313" key="10">
    <source>
        <dbReference type="EMBL" id="EXM38709.1"/>
    </source>
</evidence>
<dbReference type="AlphaFoldDB" id="A0A011UDK6"/>
<keyword evidence="6" id="KW-0653">Protein transport</keyword>
<feature type="transmembrane region" description="Helical" evidence="8">
    <location>
        <begin position="6"/>
        <end position="29"/>
    </location>
</feature>
<feature type="transmembrane region" description="Helical" evidence="8">
    <location>
        <begin position="118"/>
        <end position="138"/>
    </location>
</feature>
<dbReference type="RefSeq" id="WP_037286849.1">
    <property type="nucleotide sequence ID" value="NZ_JEOB01000002.1"/>
</dbReference>
<keyword evidence="6" id="KW-0813">Transport</keyword>
<comment type="subcellular location">
    <subcellularLocation>
        <location evidence="1">Cell membrane</location>
        <topology evidence="1">Multi-pass membrane protein</topology>
    </subcellularLocation>
    <subcellularLocation>
        <location evidence="6">Membrane</location>
        <topology evidence="6">Multi-pass membrane protein</topology>
    </subcellularLocation>
</comment>
<sequence length="253" mass="28474">MKLISVIFMNLLGYDILIFFAAFFTAVVYRRLKQSADKLYKKMHLTVFVPDGGASRREADKDISGIREQDIVAMRNHTGKLYSLFVNLTGIFPLLGILGTVISLLSLVSDSTNVTGNFYGALTSTFWGLVFAIIFKFLDGIVSAKIEDNEKSVELYLTRNFRNRQEDVEPEPAPTPRKVSTIKEKPAVMEEYKNTVSPKKSLKMMGSLFGITDDDEDIPEYKEEAPRSEDSSKGVALLRELFNISEGDDDEEK</sequence>
<keyword evidence="4 8" id="KW-1133">Transmembrane helix</keyword>
<organism evidence="10 12">
    <name type="scientific">Ruminococcus albus SY3</name>
    <dbReference type="NCBI Taxonomy" id="1341156"/>
    <lineage>
        <taxon>Bacteria</taxon>
        <taxon>Bacillati</taxon>
        <taxon>Bacillota</taxon>
        <taxon>Clostridia</taxon>
        <taxon>Eubacteriales</taxon>
        <taxon>Oscillospiraceae</taxon>
        <taxon>Ruminococcus</taxon>
    </lineage>
</organism>
<feature type="domain" description="MotA/TolQ/ExbB proton channel" evidence="9">
    <location>
        <begin position="59"/>
        <end position="153"/>
    </location>
</feature>
<dbReference type="Proteomes" id="UP000021369">
    <property type="component" value="Unassembled WGS sequence"/>
</dbReference>
<proteinExistence type="inferred from homology"/>
<comment type="caution">
    <text evidence="10">The sequence shown here is derived from an EMBL/GenBank/DDBJ whole genome shotgun (WGS) entry which is preliminary data.</text>
</comment>
<evidence type="ECO:0000313" key="12">
    <source>
        <dbReference type="Proteomes" id="UP000021369"/>
    </source>
</evidence>
<dbReference type="GO" id="GO:0005886">
    <property type="term" value="C:plasma membrane"/>
    <property type="evidence" value="ECO:0007669"/>
    <property type="project" value="UniProtKB-SubCell"/>
</dbReference>
<name>A0A011UDK6_RUMAL</name>
<dbReference type="EMBL" id="JEOB01000002">
    <property type="protein sequence ID" value="EXM40223.1"/>
    <property type="molecule type" value="Genomic_DNA"/>
</dbReference>
<dbReference type="Pfam" id="PF01618">
    <property type="entry name" value="MotA_ExbB"/>
    <property type="match status" value="1"/>
</dbReference>
<feature type="transmembrane region" description="Helical" evidence="8">
    <location>
        <begin position="84"/>
        <end position="106"/>
    </location>
</feature>
<evidence type="ECO:0000256" key="5">
    <source>
        <dbReference type="ARBA" id="ARBA00023136"/>
    </source>
</evidence>
<keyword evidence="5 8" id="KW-0472">Membrane</keyword>
<protein>
    <recommendedName>
        <fullName evidence="9">MotA/TolQ/ExbB proton channel domain-containing protein</fullName>
    </recommendedName>
</protein>
<dbReference type="OrthoDB" id="1817994at2"/>
<dbReference type="InterPro" id="IPR002898">
    <property type="entry name" value="MotA_ExbB_proton_chnl"/>
</dbReference>
<evidence type="ECO:0000256" key="1">
    <source>
        <dbReference type="ARBA" id="ARBA00004651"/>
    </source>
</evidence>
<accession>A0A011UDK6</accession>
<evidence type="ECO:0000256" key="4">
    <source>
        <dbReference type="ARBA" id="ARBA00022989"/>
    </source>
</evidence>
<keyword evidence="2" id="KW-1003">Cell membrane</keyword>
<gene>
    <name evidence="11" type="ORF">RASY3_08335</name>
    <name evidence="10" type="ORF">RASY3_18720</name>
</gene>
<dbReference type="GO" id="GO:0015031">
    <property type="term" value="P:protein transport"/>
    <property type="evidence" value="ECO:0007669"/>
    <property type="project" value="UniProtKB-KW"/>
</dbReference>
<evidence type="ECO:0000256" key="8">
    <source>
        <dbReference type="SAM" id="Phobius"/>
    </source>
</evidence>
<evidence type="ECO:0000256" key="2">
    <source>
        <dbReference type="ARBA" id="ARBA00022475"/>
    </source>
</evidence>
<dbReference type="PATRIC" id="fig|1341156.4.peg.3336"/>
<dbReference type="EMBL" id="JEOB01000004">
    <property type="protein sequence ID" value="EXM38709.1"/>
    <property type="molecule type" value="Genomic_DNA"/>
</dbReference>
<feature type="compositionally biased region" description="Basic and acidic residues" evidence="7">
    <location>
        <begin position="219"/>
        <end position="232"/>
    </location>
</feature>
<feature type="region of interest" description="Disordered" evidence="7">
    <location>
        <begin position="211"/>
        <end position="234"/>
    </location>
</feature>
<keyword evidence="3 8" id="KW-0812">Transmembrane</keyword>
<evidence type="ECO:0000313" key="11">
    <source>
        <dbReference type="EMBL" id="EXM40223.1"/>
    </source>
</evidence>
<evidence type="ECO:0000256" key="6">
    <source>
        <dbReference type="RuleBase" id="RU004057"/>
    </source>
</evidence>
<comment type="similarity">
    <text evidence="6">Belongs to the exbB/tolQ family.</text>
</comment>
<evidence type="ECO:0000256" key="3">
    <source>
        <dbReference type="ARBA" id="ARBA00022692"/>
    </source>
</evidence>
<keyword evidence="12" id="KW-1185">Reference proteome</keyword>
<evidence type="ECO:0000259" key="9">
    <source>
        <dbReference type="Pfam" id="PF01618"/>
    </source>
</evidence>
<evidence type="ECO:0000256" key="7">
    <source>
        <dbReference type="SAM" id="MobiDB-lite"/>
    </source>
</evidence>
<reference evidence="10 12" key="1">
    <citation type="submission" date="2013-06" db="EMBL/GenBank/DDBJ databases">
        <title>Rumen cellulosomics: divergent fiber-degrading strategies revealed by comparative genome-wide analysis of six Ruminococcal strains.</title>
        <authorList>
            <person name="Dassa B."/>
            <person name="Borovok I."/>
            <person name="Lamed R."/>
            <person name="Flint H."/>
            <person name="Yeoman C.J."/>
            <person name="White B."/>
            <person name="Bayer E.A."/>
        </authorList>
    </citation>
    <scope>NUCLEOTIDE SEQUENCE [LARGE SCALE GENOMIC DNA]</scope>
    <source>
        <strain evidence="10 12">SY3</strain>
    </source>
</reference>